<dbReference type="AlphaFoldDB" id="A0A1G6PJY6"/>
<accession>A0A1G6PJY6</accession>
<evidence type="ECO:0000313" key="2">
    <source>
        <dbReference type="Proteomes" id="UP000198666"/>
    </source>
</evidence>
<gene>
    <name evidence="1" type="ORF">SAMN05421663_104159</name>
</gene>
<dbReference type="Proteomes" id="UP000198666">
    <property type="component" value="Unassembled WGS sequence"/>
</dbReference>
<dbReference type="RefSeq" id="WP_093726955.1">
    <property type="nucleotide sequence ID" value="NZ_FMZB01000004.1"/>
</dbReference>
<evidence type="ECO:0000313" key="1">
    <source>
        <dbReference type="EMBL" id="SDC80483.1"/>
    </source>
</evidence>
<name>A0A1G6PJY6_9BACI</name>
<dbReference type="EMBL" id="FMZB01000004">
    <property type="protein sequence ID" value="SDC80483.1"/>
    <property type="molecule type" value="Genomic_DNA"/>
</dbReference>
<reference evidence="2" key="1">
    <citation type="submission" date="2016-10" db="EMBL/GenBank/DDBJ databases">
        <authorList>
            <person name="Varghese N."/>
            <person name="Submissions S."/>
        </authorList>
    </citation>
    <scope>NUCLEOTIDE SEQUENCE [LARGE SCALE GENOMIC DNA]</scope>
    <source>
        <strain evidence="2">DSM 21620</strain>
    </source>
</reference>
<protein>
    <submittedName>
        <fullName evidence="1">Uncharacterized protein</fullName>
    </submittedName>
</protein>
<proteinExistence type="predicted"/>
<sequence>MESIRTVSSFANVISVSVQLITPKLPQNTPITASSTVLRIHGNTSNKKVLNKVVQTSIVNITSNVRAIPLKLNDGAKSITSSLNSISSSIRMTKTKGINVESYINVIEGSARVDVYQRINPLRVELESIQNVSMAFIVVGSSYVEVME</sequence>
<keyword evidence="2" id="KW-1185">Reference proteome</keyword>
<dbReference type="STRING" id="361279.SAMN05421663_104159"/>
<organism evidence="1 2">
    <name type="scientific">Terribacillus halophilus</name>
    <dbReference type="NCBI Taxonomy" id="361279"/>
    <lineage>
        <taxon>Bacteria</taxon>
        <taxon>Bacillati</taxon>
        <taxon>Bacillota</taxon>
        <taxon>Bacilli</taxon>
        <taxon>Bacillales</taxon>
        <taxon>Bacillaceae</taxon>
        <taxon>Terribacillus</taxon>
    </lineage>
</organism>